<dbReference type="GO" id="GO:1904680">
    <property type="term" value="F:peptide transmembrane transporter activity"/>
    <property type="evidence" value="ECO:0007669"/>
    <property type="project" value="TreeGrafter"/>
</dbReference>
<name>A0A5C8PAU5_9HYPH</name>
<dbReference type="PANTHER" id="PTHR30290">
    <property type="entry name" value="PERIPLASMIC BINDING COMPONENT OF ABC TRANSPORTER"/>
    <property type="match status" value="1"/>
</dbReference>
<dbReference type="OrthoDB" id="7233744at2"/>
<dbReference type="GO" id="GO:0015833">
    <property type="term" value="P:peptide transport"/>
    <property type="evidence" value="ECO:0007669"/>
    <property type="project" value="TreeGrafter"/>
</dbReference>
<accession>A0A5C8PAU5</accession>
<keyword evidence="7" id="KW-1185">Reference proteome</keyword>
<feature type="domain" description="Solute-binding protein family 5" evidence="5">
    <location>
        <begin position="66"/>
        <end position="413"/>
    </location>
</feature>
<evidence type="ECO:0000259" key="5">
    <source>
        <dbReference type="Pfam" id="PF00496"/>
    </source>
</evidence>
<sequence length="523" mass="58636">MRWIRFLALALATTLAAGSADAQTTLRVVMHSDLKVIDPVWTTAYIVRNHGYMIYDTLFALDAKLQVQPQMVDTWSVADDKVTYTFRLRDGLEWHDGQPVTSDDVIPSIRRWAARDPLGQLMMAVVQEMAAVDARTFRVVLKEPSGLLMMGISKPSGNALFIMPRRVAETDPFTQISDTTGSGPFIFKKDEWKPGDRTVYIKNPKYRPRAEPPSGLAGGKVAKVDRVEWLAISDQQTAVNALVNREIDMIETPQHDLFGLLTKDPSIELVNTNPLGLQYIFRYNVLHKPFDNPKIRQALFYAFNQQDFLNGVIGDPKYYKTCKAMFMCDTPFASTKGWEDKLDSNMEKARALLKEGGYDGTPVVLLGTTDLQVLNNLAPVAKSLMERAGMKVDMQQMDWSTLVSRRAKKDPPAQGGWNALLTATASVDIVNPLINAFVNASCDGAWFGWACDRELVALRGRFARAPDLATQQQIAEAIQLRAVEYPTHVFLGQWYQPIARRKSVTGNIESAVPVFWNVEKNEK</sequence>
<dbReference type="InterPro" id="IPR039424">
    <property type="entry name" value="SBP_5"/>
</dbReference>
<evidence type="ECO:0000256" key="2">
    <source>
        <dbReference type="ARBA" id="ARBA00005695"/>
    </source>
</evidence>
<comment type="similarity">
    <text evidence="2">Belongs to the bacterial solute-binding protein 5 family.</text>
</comment>
<evidence type="ECO:0000256" key="1">
    <source>
        <dbReference type="ARBA" id="ARBA00004418"/>
    </source>
</evidence>
<evidence type="ECO:0000313" key="6">
    <source>
        <dbReference type="EMBL" id="TXL70797.1"/>
    </source>
</evidence>
<feature type="chain" id="PRO_5022707278" evidence="4">
    <location>
        <begin position="23"/>
        <end position="523"/>
    </location>
</feature>
<dbReference type="RefSeq" id="WP_147851243.1">
    <property type="nucleotide sequence ID" value="NZ_VDUZ01000053.1"/>
</dbReference>
<evidence type="ECO:0000256" key="3">
    <source>
        <dbReference type="ARBA" id="ARBA00022729"/>
    </source>
</evidence>
<dbReference type="Proteomes" id="UP000321638">
    <property type="component" value="Unassembled WGS sequence"/>
</dbReference>
<keyword evidence="3 4" id="KW-0732">Signal</keyword>
<dbReference type="PANTHER" id="PTHR30290:SF38">
    <property type="entry name" value="D,D-DIPEPTIDE-BINDING PERIPLASMIC PROTEIN DDPA-RELATED"/>
    <property type="match status" value="1"/>
</dbReference>
<feature type="signal peptide" evidence="4">
    <location>
        <begin position="1"/>
        <end position="22"/>
    </location>
</feature>
<reference evidence="6 7" key="1">
    <citation type="submission" date="2019-06" db="EMBL/GenBank/DDBJ databases">
        <title>New taxonomy in bacterial strain CC-CFT640, isolated from vineyard.</title>
        <authorList>
            <person name="Lin S.-Y."/>
            <person name="Tsai C.-F."/>
            <person name="Young C.-C."/>
        </authorList>
    </citation>
    <scope>NUCLEOTIDE SEQUENCE [LARGE SCALE GENOMIC DNA]</scope>
    <source>
        <strain evidence="6 7">CC-CFT640</strain>
    </source>
</reference>
<dbReference type="Pfam" id="PF00496">
    <property type="entry name" value="SBP_bac_5"/>
    <property type="match status" value="1"/>
</dbReference>
<dbReference type="EMBL" id="VDUZ01000053">
    <property type="protein sequence ID" value="TXL70797.1"/>
    <property type="molecule type" value="Genomic_DNA"/>
</dbReference>
<dbReference type="Gene3D" id="3.10.105.10">
    <property type="entry name" value="Dipeptide-binding Protein, Domain 3"/>
    <property type="match status" value="1"/>
</dbReference>
<dbReference type="CDD" id="cd08502">
    <property type="entry name" value="PBP2_NikA_DppA_OppA_like_16"/>
    <property type="match status" value="1"/>
</dbReference>
<comment type="caution">
    <text evidence="6">The sequence shown here is derived from an EMBL/GenBank/DDBJ whole genome shotgun (WGS) entry which is preliminary data.</text>
</comment>
<dbReference type="Gene3D" id="3.40.190.10">
    <property type="entry name" value="Periplasmic binding protein-like II"/>
    <property type="match status" value="1"/>
</dbReference>
<evidence type="ECO:0000313" key="7">
    <source>
        <dbReference type="Proteomes" id="UP000321638"/>
    </source>
</evidence>
<dbReference type="AlphaFoldDB" id="A0A5C8PAU5"/>
<gene>
    <name evidence="6" type="ORF">FHP25_32860</name>
</gene>
<protein>
    <submittedName>
        <fullName evidence="6">ABC transporter substrate-binding protein</fullName>
    </submittedName>
</protein>
<dbReference type="InterPro" id="IPR000914">
    <property type="entry name" value="SBP_5_dom"/>
</dbReference>
<organism evidence="6 7">
    <name type="scientific">Vineibacter terrae</name>
    <dbReference type="NCBI Taxonomy" id="2586908"/>
    <lineage>
        <taxon>Bacteria</taxon>
        <taxon>Pseudomonadati</taxon>
        <taxon>Pseudomonadota</taxon>
        <taxon>Alphaproteobacteria</taxon>
        <taxon>Hyphomicrobiales</taxon>
        <taxon>Vineibacter</taxon>
    </lineage>
</organism>
<dbReference type="SUPFAM" id="SSF53850">
    <property type="entry name" value="Periplasmic binding protein-like II"/>
    <property type="match status" value="1"/>
</dbReference>
<comment type="subcellular location">
    <subcellularLocation>
        <location evidence="1">Periplasm</location>
    </subcellularLocation>
</comment>
<proteinExistence type="inferred from homology"/>
<evidence type="ECO:0000256" key="4">
    <source>
        <dbReference type="SAM" id="SignalP"/>
    </source>
</evidence>